<dbReference type="Gramene" id="KVI04211">
    <property type="protein sequence ID" value="KVI04211"/>
    <property type="gene ID" value="Ccrd_017484"/>
</dbReference>
<evidence type="ECO:0000313" key="4">
    <source>
        <dbReference type="Proteomes" id="UP000243975"/>
    </source>
</evidence>
<comment type="similarity">
    <text evidence="1">Belongs to the peptidase S10 family.</text>
</comment>
<sequence length="202" mass="23645">MVEKITDRIHLPYIHFPPYAQVLEQLPRYRASYEQVLLVFFSTVTQWAQNEEANHSSFNKTADSSRRRDARRRERSDQRRRRRRRHSAVDGQPATITPASRHGERLMIPRPRNMWLSFVFIVSLQLQLHLMHSESIIKKLPGYPRDLPFKLETGYVGIGKNEEVQLFYYFVESTTNPEEDPLIFYVPGGPGASALITFLDEI</sequence>
<dbReference type="EMBL" id="LEKV01002296">
    <property type="protein sequence ID" value="KVI04211.1"/>
    <property type="molecule type" value="Genomic_DNA"/>
</dbReference>
<name>A0A103Y800_CYNCS</name>
<dbReference type="GO" id="GO:0006508">
    <property type="term" value="P:proteolysis"/>
    <property type="evidence" value="ECO:0007669"/>
    <property type="project" value="InterPro"/>
</dbReference>
<dbReference type="Pfam" id="PF00450">
    <property type="entry name" value="Peptidase_S10"/>
    <property type="match status" value="1"/>
</dbReference>
<feature type="non-terminal residue" evidence="3">
    <location>
        <position position="202"/>
    </location>
</feature>
<evidence type="ECO:0000313" key="3">
    <source>
        <dbReference type="EMBL" id="KVI04211.1"/>
    </source>
</evidence>
<dbReference type="InterPro" id="IPR029058">
    <property type="entry name" value="AB_hydrolase_fold"/>
</dbReference>
<dbReference type="InterPro" id="IPR001563">
    <property type="entry name" value="Peptidase_S10"/>
</dbReference>
<reference evidence="3 4" key="1">
    <citation type="journal article" date="2016" name="Sci. Rep.">
        <title>The genome sequence of the outbreeding globe artichoke constructed de novo incorporating a phase-aware low-pass sequencing strategy of F1 progeny.</title>
        <authorList>
            <person name="Scaglione D."/>
            <person name="Reyes-Chin-Wo S."/>
            <person name="Acquadro A."/>
            <person name="Froenicke L."/>
            <person name="Portis E."/>
            <person name="Beitel C."/>
            <person name="Tirone M."/>
            <person name="Mauro R."/>
            <person name="Lo Monaco A."/>
            <person name="Mauromicale G."/>
            <person name="Faccioli P."/>
            <person name="Cattivelli L."/>
            <person name="Rieseberg L."/>
            <person name="Michelmore R."/>
            <person name="Lanteri S."/>
        </authorList>
    </citation>
    <scope>NUCLEOTIDE SEQUENCE [LARGE SCALE GENOMIC DNA]</scope>
    <source>
        <strain evidence="3">2C</strain>
    </source>
</reference>
<proteinExistence type="inferred from homology"/>
<dbReference type="Gene3D" id="3.40.50.1820">
    <property type="entry name" value="alpha/beta hydrolase"/>
    <property type="match status" value="1"/>
</dbReference>
<comment type="caution">
    <text evidence="3">The sequence shown here is derived from an EMBL/GenBank/DDBJ whole genome shotgun (WGS) entry which is preliminary data.</text>
</comment>
<dbReference type="AlphaFoldDB" id="A0A103Y800"/>
<evidence type="ECO:0008006" key="5">
    <source>
        <dbReference type="Google" id="ProtNLM"/>
    </source>
</evidence>
<evidence type="ECO:0000256" key="2">
    <source>
        <dbReference type="SAM" id="MobiDB-lite"/>
    </source>
</evidence>
<dbReference type="GO" id="GO:0004185">
    <property type="term" value="F:serine-type carboxypeptidase activity"/>
    <property type="evidence" value="ECO:0007669"/>
    <property type="project" value="InterPro"/>
</dbReference>
<feature type="compositionally biased region" description="Basic and acidic residues" evidence="2">
    <location>
        <begin position="63"/>
        <end position="77"/>
    </location>
</feature>
<keyword evidence="4" id="KW-1185">Reference proteome</keyword>
<evidence type="ECO:0000256" key="1">
    <source>
        <dbReference type="ARBA" id="ARBA00009431"/>
    </source>
</evidence>
<accession>A0A103Y800</accession>
<organism evidence="3 4">
    <name type="scientific">Cynara cardunculus var. scolymus</name>
    <name type="common">Globe artichoke</name>
    <name type="synonym">Cynara scolymus</name>
    <dbReference type="NCBI Taxonomy" id="59895"/>
    <lineage>
        <taxon>Eukaryota</taxon>
        <taxon>Viridiplantae</taxon>
        <taxon>Streptophyta</taxon>
        <taxon>Embryophyta</taxon>
        <taxon>Tracheophyta</taxon>
        <taxon>Spermatophyta</taxon>
        <taxon>Magnoliopsida</taxon>
        <taxon>eudicotyledons</taxon>
        <taxon>Gunneridae</taxon>
        <taxon>Pentapetalae</taxon>
        <taxon>asterids</taxon>
        <taxon>campanulids</taxon>
        <taxon>Asterales</taxon>
        <taxon>Asteraceae</taxon>
        <taxon>Carduoideae</taxon>
        <taxon>Cardueae</taxon>
        <taxon>Carduinae</taxon>
        <taxon>Cynara</taxon>
    </lineage>
</organism>
<feature type="region of interest" description="Disordered" evidence="2">
    <location>
        <begin position="54"/>
        <end position="103"/>
    </location>
</feature>
<gene>
    <name evidence="3" type="ORF">Ccrd_017484</name>
</gene>
<dbReference type="Proteomes" id="UP000243975">
    <property type="component" value="Unassembled WGS sequence"/>
</dbReference>
<dbReference type="SUPFAM" id="SSF53474">
    <property type="entry name" value="alpha/beta-Hydrolases"/>
    <property type="match status" value="1"/>
</dbReference>
<protein>
    <recommendedName>
        <fullName evidence="5">Peptidase S10, serine carboxypeptidase</fullName>
    </recommendedName>
</protein>